<name>A0A6A5UJ04_9PLEO</name>
<feature type="domain" description="Glycoside hydrolase family 2 immunoglobulin-like beta-sandwich" evidence="4">
    <location>
        <begin position="336"/>
        <end position="374"/>
    </location>
</feature>
<reference evidence="6" key="1">
    <citation type="journal article" date="2020" name="Stud. Mycol.">
        <title>101 Dothideomycetes genomes: a test case for predicting lifestyles and emergence of pathogens.</title>
        <authorList>
            <person name="Haridas S."/>
            <person name="Albert R."/>
            <person name="Binder M."/>
            <person name="Bloem J."/>
            <person name="Labutti K."/>
            <person name="Salamov A."/>
            <person name="Andreopoulos B."/>
            <person name="Baker S."/>
            <person name="Barry K."/>
            <person name="Bills G."/>
            <person name="Bluhm B."/>
            <person name="Cannon C."/>
            <person name="Castanera R."/>
            <person name="Culley D."/>
            <person name="Daum C."/>
            <person name="Ezra D."/>
            <person name="Gonzalez J."/>
            <person name="Henrissat B."/>
            <person name="Kuo A."/>
            <person name="Liang C."/>
            <person name="Lipzen A."/>
            <person name="Lutzoni F."/>
            <person name="Magnuson J."/>
            <person name="Mondo S."/>
            <person name="Nolan M."/>
            <person name="Ohm R."/>
            <person name="Pangilinan J."/>
            <person name="Park H.-J."/>
            <person name="Ramirez L."/>
            <person name="Alfaro M."/>
            <person name="Sun H."/>
            <person name="Tritt A."/>
            <person name="Yoshinaga Y."/>
            <person name="Zwiers L.-H."/>
            <person name="Turgeon B."/>
            <person name="Goodwin S."/>
            <person name="Spatafora J."/>
            <person name="Crous P."/>
            <person name="Grigoriev I."/>
        </authorList>
    </citation>
    <scope>NUCLEOTIDE SEQUENCE</scope>
    <source>
        <strain evidence="6">CBS 107.79</strain>
    </source>
</reference>
<accession>A0A6A5UJ04</accession>
<dbReference type="SUPFAM" id="SSF49303">
    <property type="entry name" value="beta-Galactosidase/glucuronidase domain"/>
    <property type="match status" value="1"/>
</dbReference>
<protein>
    <submittedName>
        <fullName evidence="6">Glycoside hydrolase family 2 protein</fullName>
    </submittedName>
</protein>
<dbReference type="InterPro" id="IPR036156">
    <property type="entry name" value="Beta-gal/glucu_dom_sf"/>
</dbReference>
<dbReference type="GO" id="GO:0004553">
    <property type="term" value="F:hydrolase activity, hydrolyzing O-glycosyl compounds"/>
    <property type="evidence" value="ECO:0007669"/>
    <property type="project" value="InterPro"/>
</dbReference>
<evidence type="ECO:0000256" key="3">
    <source>
        <dbReference type="ARBA" id="ARBA00023295"/>
    </source>
</evidence>
<evidence type="ECO:0000256" key="1">
    <source>
        <dbReference type="ARBA" id="ARBA00007401"/>
    </source>
</evidence>
<dbReference type="OrthoDB" id="20872at2759"/>
<dbReference type="InterPro" id="IPR013783">
    <property type="entry name" value="Ig-like_fold"/>
</dbReference>
<dbReference type="Gene3D" id="2.60.120.260">
    <property type="entry name" value="Galactose-binding domain-like"/>
    <property type="match status" value="1"/>
</dbReference>
<keyword evidence="3" id="KW-0326">Glycosidase</keyword>
<dbReference type="Gene3D" id="2.60.40.10">
    <property type="entry name" value="Immunoglobulins"/>
    <property type="match status" value="1"/>
</dbReference>
<gene>
    <name evidence="6" type="ORF">BU23DRAFT_53803</name>
</gene>
<dbReference type="SUPFAM" id="SSF51445">
    <property type="entry name" value="(Trans)glycosidases"/>
    <property type="match status" value="1"/>
</dbReference>
<dbReference type="PANTHER" id="PTHR42732">
    <property type="entry name" value="BETA-GALACTOSIDASE"/>
    <property type="match status" value="1"/>
</dbReference>
<keyword evidence="2 6" id="KW-0378">Hydrolase</keyword>
<keyword evidence="7" id="KW-1185">Reference proteome</keyword>
<evidence type="ECO:0000259" key="4">
    <source>
        <dbReference type="Pfam" id="PF00703"/>
    </source>
</evidence>
<dbReference type="Pfam" id="PF02836">
    <property type="entry name" value="Glyco_hydro_2_C"/>
    <property type="match status" value="1"/>
</dbReference>
<dbReference type="Proteomes" id="UP000800036">
    <property type="component" value="Unassembled WGS sequence"/>
</dbReference>
<feature type="domain" description="Glycoside hydrolase family 2 catalytic" evidence="5">
    <location>
        <begin position="414"/>
        <end position="528"/>
    </location>
</feature>
<evidence type="ECO:0000313" key="7">
    <source>
        <dbReference type="Proteomes" id="UP000800036"/>
    </source>
</evidence>
<evidence type="ECO:0000256" key="2">
    <source>
        <dbReference type="ARBA" id="ARBA00022801"/>
    </source>
</evidence>
<evidence type="ECO:0000259" key="5">
    <source>
        <dbReference type="Pfam" id="PF02836"/>
    </source>
</evidence>
<dbReference type="PANTHER" id="PTHR42732:SF4">
    <property type="entry name" value="BETA-MANNOSIDASE"/>
    <property type="match status" value="1"/>
</dbReference>
<evidence type="ECO:0000313" key="6">
    <source>
        <dbReference type="EMBL" id="KAF1964634.1"/>
    </source>
</evidence>
<comment type="similarity">
    <text evidence="1">Belongs to the glycosyl hydrolase 2 family.</text>
</comment>
<dbReference type="InterPro" id="IPR006103">
    <property type="entry name" value="Glyco_hydro_2_cat"/>
</dbReference>
<organism evidence="6 7">
    <name type="scientific">Bimuria novae-zelandiae CBS 107.79</name>
    <dbReference type="NCBI Taxonomy" id="1447943"/>
    <lineage>
        <taxon>Eukaryota</taxon>
        <taxon>Fungi</taxon>
        <taxon>Dikarya</taxon>
        <taxon>Ascomycota</taxon>
        <taxon>Pezizomycotina</taxon>
        <taxon>Dothideomycetes</taxon>
        <taxon>Pleosporomycetidae</taxon>
        <taxon>Pleosporales</taxon>
        <taxon>Massarineae</taxon>
        <taxon>Didymosphaeriaceae</taxon>
        <taxon>Bimuria</taxon>
    </lineage>
</organism>
<dbReference type="GO" id="GO:0005975">
    <property type="term" value="P:carbohydrate metabolic process"/>
    <property type="evidence" value="ECO:0007669"/>
    <property type="project" value="InterPro"/>
</dbReference>
<dbReference type="SUPFAM" id="SSF49785">
    <property type="entry name" value="Galactose-binding domain-like"/>
    <property type="match status" value="1"/>
</dbReference>
<dbReference type="EMBL" id="ML976780">
    <property type="protein sequence ID" value="KAF1964634.1"/>
    <property type="molecule type" value="Genomic_DNA"/>
</dbReference>
<proteinExistence type="inferred from homology"/>
<dbReference type="InterPro" id="IPR008979">
    <property type="entry name" value="Galactose-bd-like_sf"/>
</dbReference>
<dbReference type="AlphaFoldDB" id="A0A6A5UJ04"/>
<dbReference type="InterPro" id="IPR051913">
    <property type="entry name" value="GH2_Domain-Containing"/>
</dbReference>
<dbReference type="InterPro" id="IPR006102">
    <property type="entry name" value="Ig-like_GH2"/>
</dbReference>
<dbReference type="Gene3D" id="3.20.20.80">
    <property type="entry name" value="Glycosidases"/>
    <property type="match status" value="1"/>
</dbReference>
<dbReference type="Pfam" id="PF00703">
    <property type="entry name" value="Glyco_hydro_2"/>
    <property type="match status" value="1"/>
</dbReference>
<dbReference type="InterPro" id="IPR017853">
    <property type="entry name" value="GH"/>
</dbReference>
<sequence>MSNEYPRPDWVRPNLTWKSLNGPWSFIFDDNDVGLAREWHLTGLPAEVSVDPSLTNTSGSSALDSESITAKIVGDAGTLLEGNIPTASTAGVTHAKREITVPFVWQSAASGIAEKGVHEVFWYERNITDLRSASQKENGDRVLLRFCAVDYEASVWVDGHFFGAHRGGHVPFELDVTDAFASDKKGGEETRVTMRVFDSAFDLTQPRGKQYWGAKPESIFYTPSSGIWGDVWMEVVPSVRLGDSSKGTVLRSDDIAGGKLAATLKVIGRPAGSGYTVAMEVQLHGEKVSTTERIAFPRDSDLVSFAVDMRLPSTLVTSLRSSPASANHLSKDSAWLNGIALWAPSHPILYTLTLTLYDPTGNIIDTVTTPTGMRSLSWHNSTLHLNGHPYFQALLLDQSYWPSTHMTPPTPSALITDIHLAKAMGFNGVRKHQTISSPAFLYAADTLGFLVWGEMANAYSFSPAYVERFDAEWREAVLLQINHPCVVAWTPVNESWGYTDLAHSIEQRNHIRSLYYATKVLDPSRPVNDNCGWEHVRGDLTTFHDYADGEALAATCKSLDGILASKAGRPLFVKPIPGVDEGAAHTPGAPIICTEFGGINIARQTQIQTSPSTTPEKGDDRDWGYTTASDPKDLLSRIGKMMKAIVEPGLVCGFVYTQLTDIEQEVNGLYTPEREAKLEPERVREIIEGVVERWNGLQKKK</sequence>